<dbReference type="FunFam" id="1.10.268.10:FF:000001">
    <property type="entry name" value="DNA gyrase subunit A"/>
    <property type="match status" value="1"/>
</dbReference>
<keyword evidence="6 8" id="KW-0238">DNA-binding</keyword>
<evidence type="ECO:0000256" key="8">
    <source>
        <dbReference type="HAMAP-Rule" id="MF_01897"/>
    </source>
</evidence>
<feature type="active site" description="O-(5'-phospho-DNA)-tyrosine intermediate" evidence="8 9">
    <location>
        <position position="191"/>
    </location>
</feature>
<evidence type="ECO:0000256" key="6">
    <source>
        <dbReference type="ARBA" id="ARBA00023125"/>
    </source>
</evidence>
<organism evidence="11 12">
    <name type="scientific">Mycoplasma testudineum</name>
    <dbReference type="NCBI Taxonomy" id="244584"/>
    <lineage>
        <taxon>Bacteria</taxon>
        <taxon>Bacillati</taxon>
        <taxon>Mycoplasmatota</taxon>
        <taxon>Mollicutes</taxon>
        <taxon>Mycoplasmataceae</taxon>
        <taxon>Mycoplasma</taxon>
    </lineage>
</organism>
<dbReference type="RefSeq" id="WP_094254948.1">
    <property type="nucleotide sequence ID" value="NZ_NNCE01000008.1"/>
</dbReference>
<dbReference type="Pfam" id="PF03989">
    <property type="entry name" value="DNA_gyraseA_C"/>
    <property type="match status" value="6"/>
</dbReference>
<dbReference type="NCBIfam" id="TIGR01063">
    <property type="entry name" value="gyrA"/>
    <property type="match status" value="1"/>
</dbReference>
<comment type="subcellular location">
    <subcellularLocation>
        <location evidence="8">Cytoplasm</location>
    </subcellularLocation>
</comment>
<dbReference type="Gene3D" id="2.120.10.90">
    <property type="entry name" value="DNA gyrase/topoisomerase IV, subunit A, C-terminal"/>
    <property type="match status" value="1"/>
</dbReference>
<dbReference type="FunFam" id="3.90.199.10:FF:000001">
    <property type="entry name" value="DNA gyrase subunit A"/>
    <property type="match status" value="1"/>
</dbReference>
<keyword evidence="3 8" id="KW-0547">Nucleotide-binding</keyword>
<dbReference type="OrthoDB" id="9806486at2"/>
<dbReference type="InterPro" id="IPR035516">
    <property type="entry name" value="Gyrase/topoIV_suA_C"/>
</dbReference>
<dbReference type="Pfam" id="PF00521">
    <property type="entry name" value="DNA_topoisoIV"/>
    <property type="match status" value="1"/>
</dbReference>
<comment type="subunit">
    <text evidence="8">Heterotetramer, composed of two GyrA and two GyrB chains. In the heterotetramer, GyrA contains the active site tyrosine that forms a transient covalent intermediate with DNA, while GyrB binds cofactors and catalyzes ATP hydrolysis.</text>
</comment>
<keyword evidence="7 8" id="KW-0413">Isomerase</keyword>
<dbReference type="PANTHER" id="PTHR43493:SF5">
    <property type="entry name" value="DNA GYRASE SUBUNIT A, CHLOROPLASTIC_MITOCHONDRIAL"/>
    <property type="match status" value="1"/>
</dbReference>
<keyword evidence="5 8" id="KW-0799">Topoisomerase</keyword>
<dbReference type="NCBIfam" id="NF004044">
    <property type="entry name" value="PRK05561.1"/>
    <property type="match status" value="1"/>
</dbReference>
<dbReference type="SUPFAM" id="SSF101904">
    <property type="entry name" value="GyrA/ParC C-terminal domain-like"/>
    <property type="match status" value="1"/>
</dbReference>
<keyword evidence="4 8" id="KW-0067">ATP-binding</keyword>
<dbReference type="CDD" id="cd00187">
    <property type="entry name" value="TOP4c"/>
    <property type="match status" value="1"/>
</dbReference>
<dbReference type="AlphaFoldDB" id="A0A4R6IBZ2"/>
<keyword evidence="12" id="KW-1185">Reference proteome</keyword>
<evidence type="ECO:0000256" key="7">
    <source>
        <dbReference type="ARBA" id="ARBA00023235"/>
    </source>
</evidence>
<dbReference type="InterPro" id="IPR006691">
    <property type="entry name" value="GyrA/parC_rep"/>
</dbReference>
<dbReference type="GO" id="GO:0034335">
    <property type="term" value="F:DNA negative supercoiling activity"/>
    <property type="evidence" value="ECO:0007669"/>
    <property type="project" value="UniProtKB-ARBA"/>
</dbReference>
<dbReference type="GO" id="GO:0005737">
    <property type="term" value="C:cytoplasm"/>
    <property type="evidence" value="ECO:0007669"/>
    <property type="project" value="UniProtKB-SubCell"/>
</dbReference>
<comment type="similarity">
    <text evidence="2 8">Belongs to the type II topoisomerase GyrA/ParC subunit family.</text>
</comment>
<evidence type="ECO:0000256" key="3">
    <source>
        <dbReference type="ARBA" id="ARBA00022741"/>
    </source>
</evidence>
<feature type="short sequence motif" description="GyrA-box" evidence="8">
    <location>
        <begin position="595"/>
        <end position="601"/>
    </location>
</feature>
<dbReference type="Gene3D" id="3.90.199.10">
    <property type="entry name" value="Topoisomerase II, domain 5"/>
    <property type="match status" value="1"/>
</dbReference>
<dbReference type="InterPro" id="IPR002205">
    <property type="entry name" value="Topo_IIA_dom_A"/>
</dbReference>
<dbReference type="InterPro" id="IPR050220">
    <property type="entry name" value="Type_II_DNA_Topoisomerases"/>
</dbReference>
<dbReference type="EMBL" id="SNWN01000016">
    <property type="protein sequence ID" value="TDO18988.1"/>
    <property type="molecule type" value="Genomic_DNA"/>
</dbReference>
<dbReference type="Gene3D" id="3.30.1360.40">
    <property type="match status" value="1"/>
</dbReference>
<dbReference type="PANTHER" id="PTHR43493">
    <property type="entry name" value="DNA GYRASE/TOPOISOMERASE SUBUNIT A"/>
    <property type="match status" value="1"/>
</dbReference>
<dbReference type="InterPro" id="IPR013760">
    <property type="entry name" value="Topo_IIA-like_dom_sf"/>
</dbReference>
<dbReference type="PROSITE" id="PS52040">
    <property type="entry name" value="TOPO_IIA"/>
    <property type="match status" value="1"/>
</dbReference>
<sequence length="908" mass="100754">MAFDDKKNDNELEKEEKIDKTDEFLVKDDELKVLFDENKKVKKPKITEVESNDEKNPTEREEYQVSSQILEEEQMGLKPMYISNEMQNSFLEYAMSVIVSRALPDARDGLKPVHRRILYGMHEIGVTNSSAHKKSARIVGDVLGKYHPHGDSSVYEAMVRMAQDFSMRYPLVDGHGNFGSIDGDSPAAMRYTEARLAKISMHMLDGIKKNAVDFGPNYDSSETEPLVLPSRFPNLLVSGGQGIAVGMATTIAPHNLTESINAAIAVAKNPNIELVELMQHISGPDFPTGGIILGQKGIKDAFETGKGSIPLRSKTEITQFESGKSRIVVTEIPYGVQKTSIVEKIAQLVKDKIIEGISDLRDETSSKGIRIVIEIKKNFVPEVVLNQLFKTTNLQINFNVNMVALVNGVPRTLTLKDALEVYIEHQKVTTRRELEFDLEKTLARLHILEGFKIATDNIEAVIKIIRQSRDDNAAREQLSKQFDLSEIQTKAIIDMRLGRLTGLSIDKTMSEIEEVTTFVNKTQEILADEAKLLALIISNLEEIKEKYGDARKTEINVHGYASISDEDLIPVSNIVLTRSVKGYVKRINLEEYKSQNRGGIGVRTAKTYEDDDVSDILVTTTHTDLLIFTNYGKVYRLRAHEIPEVSKTAKGTPFINLLQIEKDEKVVSWLATNDYLDDTYLLTVTQDGIVKRSLLSHFQRINVNGKIALSLKDGDKLIRAMIVSEDEEIILGSNEGKIARFDVSEIRSMGRTAAGVKGMTLAEGKKVVAASSSNEGNLIFSLGDNGFGKKTSAENYRKTKRGAKGVMTLKVEKAGDLVFSGFVTGNEEILVINSSGITIRTSLAQVSETVNRATKGVKVISLKDKESIKSVAILNVEKVEEEILKTQELDLGIVNDANPAALVDEDDI</sequence>
<evidence type="ECO:0000313" key="11">
    <source>
        <dbReference type="EMBL" id="TDO18988.1"/>
    </source>
</evidence>
<evidence type="ECO:0000313" key="12">
    <source>
        <dbReference type="Proteomes" id="UP000295518"/>
    </source>
</evidence>
<dbReference type="Gene3D" id="1.10.268.10">
    <property type="entry name" value="Topoisomerase, domain 3"/>
    <property type="match status" value="1"/>
</dbReference>
<dbReference type="InterPro" id="IPR013758">
    <property type="entry name" value="Topo_IIA_A/C_ab"/>
</dbReference>
<protein>
    <recommendedName>
        <fullName evidence="8">DNA gyrase subunit A</fullName>
        <ecNumber evidence="8">5.6.2.2</ecNumber>
    </recommendedName>
</protein>
<dbReference type="GO" id="GO:0006261">
    <property type="term" value="P:DNA-templated DNA replication"/>
    <property type="evidence" value="ECO:0007669"/>
    <property type="project" value="UniProtKB-UniRule"/>
</dbReference>
<evidence type="ECO:0000259" key="10">
    <source>
        <dbReference type="PROSITE" id="PS52040"/>
    </source>
</evidence>
<dbReference type="InterPro" id="IPR005743">
    <property type="entry name" value="GyrA"/>
</dbReference>
<dbReference type="NCBIfam" id="NF004043">
    <property type="entry name" value="PRK05560.1"/>
    <property type="match status" value="1"/>
</dbReference>
<evidence type="ECO:0000256" key="9">
    <source>
        <dbReference type="PROSITE-ProRule" id="PRU01384"/>
    </source>
</evidence>
<evidence type="ECO:0000256" key="2">
    <source>
        <dbReference type="ARBA" id="ARBA00008263"/>
    </source>
</evidence>
<evidence type="ECO:0000256" key="4">
    <source>
        <dbReference type="ARBA" id="ARBA00022840"/>
    </source>
</evidence>
<dbReference type="FunFam" id="3.30.1360.40:FF:000002">
    <property type="entry name" value="DNA gyrase subunit A"/>
    <property type="match status" value="1"/>
</dbReference>
<dbReference type="HAMAP" id="MF_01897">
    <property type="entry name" value="GyrA"/>
    <property type="match status" value="1"/>
</dbReference>
<gene>
    <name evidence="8" type="primary">gyrA</name>
    <name evidence="11" type="ORF">EI74_0806</name>
</gene>
<feature type="domain" description="Topo IIA-type catalytic" evidence="10">
    <location>
        <begin position="103"/>
        <end position="568"/>
    </location>
</feature>
<name>A0A4R6IBZ2_9MOLU</name>
<dbReference type="Proteomes" id="UP000295518">
    <property type="component" value="Unassembled WGS sequence"/>
</dbReference>
<dbReference type="GO" id="GO:0009330">
    <property type="term" value="C:DNA topoisomerase type II (double strand cut, ATP-hydrolyzing) complex"/>
    <property type="evidence" value="ECO:0007669"/>
    <property type="project" value="TreeGrafter"/>
</dbReference>
<dbReference type="GO" id="GO:0005524">
    <property type="term" value="F:ATP binding"/>
    <property type="evidence" value="ECO:0007669"/>
    <property type="project" value="UniProtKB-UniRule"/>
</dbReference>
<comment type="caution">
    <text evidence="11">The sequence shown here is derived from an EMBL/GenBank/DDBJ whole genome shotgun (WGS) entry which is preliminary data.</text>
</comment>
<dbReference type="SMART" id="SM00434">
    <property type="entry name" value="TOP4c"/>
    <property type="match status" value="1"/>
</dbReference>
<comment type="function">
    <text evidence="8">A type II topoisomerase that negatively supercoils closed circular double-stranded (ds) DNA in an ATP-dependent manner to modulate DNA topology and maintain chromosomes in an underwound state. Negative supercoiling favors strand separation, and DNA replication, transcription, recombination and repair, all of which involve strand separation. Also able to catalyze the interconversion of other topological isomers of dsDNA rings, including catenanes and knotted rings. Type II topoisomerases break and join 2 DNA strands simultaneously in an ATP-dependent manner.</text>
</comment>
<dbReference type="GO" id="GO:0005694">
    <property type="term" value="C:chromosome"/>
    <property type="evidence" value="ECO:0007669"/>
    <property type="project" value="InterPro"/>
</dbReference>
<evidence type="ECO:0000256" key="1">
    <source>
        <dbReference type="ARBA" id="ARBA00000185"/>
    </source>
</evidence>
<evidence type="ECO:0000256" key="5">
    <source>
        <dbReference type="ARBA" id="ARBA00023029"/>
    </source>
</evidence>
<proteinExistence type="inferred from homology"/>
<dbReference type="GO" id="GO:0006265">
    <property type="term" value="P:DNA topological change"/>
    <property type="evidence" value="ECO:0007669"/>
    <property type="project" value="UniProtKB-UniRule"/>
</dbReference>
<reference evidence="11 12" key="1">
    <citation type="submission" date="2019-03" db="EMBL/GenBank/DDBJ databases">
        <title>Genomic Encyclopedia of Archaeal and Bacterial Type Strains, Phase II (KMG-II): from individual species to whole genera.</title>
        <authorList>
            <person name="Goeker M."/>
        </authorList>
    </citation>
    <scope>NUCLEOTIDE SEQUENCE [LARGE SCALE GENOMIC DNA]</scope>
    <source>
        <strain evidence="11 12">ATCC 700618</strain>
    </source>
</reference>
<keyword evidence="8" id="KW-0963">Cytoplasm</keyword>
<comment type="catalytic activity">
    <reaction evidence="1 8 9">
        <text>ATP-dependent breakage, passage and rejoining of double-stranded DNA.</text>
        <dbReference type="EC" id="5.6.2.2"/>
    </reaction>
</comment>
<dbReference type="InterPro" id="IPR013757">
    <property type="entry name" value="Topo_IIA_A_a_sf"/>
</dbReference>
<dbReference type="GO" id="GO:0003677">
    <property type="term" value="F:DNA binding"/>
    <property type="evidence" value="ECO:0007669"/>
    <property type="project" value="UniProtKB-UniRule"/>
</dbReference>
<dbReference type="EC" id="5.6.2.2" evidence="8"/>
<comment type="miscellaneous">
    <text evidence="8">Few gyrases are as efficient as E.coli at forming negative supercoils. Not all organisms have 2 type II topoisomerases; in organisms with a single type II topoisomerase this enzyme also has to decatenate newly replicated chromosomes.</text>
</comment>
<accession>A0A4R6IBZ2</accession>
<dbReference type="SUPFAM" id="SSF56719">
    <property type="entry name" value="Type II DNA topoisomerase"/>
    <property type="match status" value="1"/>
</dbReference>